<dbReference type="PROSITE" id="PS00065">
    <property type="entry name" value="D_2_HYDROXYACID_DH_1"/>
    <property type="match status" value="1"/>
</dbReference>
<evidence type="ECO:0000256" key="1">
    <source>
        <dbReference type="ARBA" id="ARBA00005854"/>
    </source>
</evidence>
<dbReference type="InterPro" id="IPR029753">
    <property type="entry name" value="D-isomer_DH_CS"/>
</dbReference>
<comment type="similarity">
    <text evidence="1">Belongs to the D-isomer specific 2-hydroxyacid dehydrogenase family.</text>
</comment>
<dbReference type="PANTHER" id="PTHR10996">
    <property type="entry name" value="2-HYDROXYACID DEHYDROGENASE-RELATED"/>
    <property type="match status" value="1"/>
</dbReference>
<dbReference type="Pfam" id="PF02826">
    <property type="entry name" value="2-Hacid_dh_C"/>
    <property type="match status" value="1"/>
</dbReference>
<dbReference type="SUPFAM" id="SSF51735">
    <property type="entry name" value="NAD(P)-binding Rossmann-fold domains"/>
    <property type="match status" value="1"/>
</dbReference>
<feature type="domain" description="D-isomer specific 2-hydroxyacid dehydrogenase NAD-binding" evidence="3">
    <location>
        <begin position="120"/>
        <end position="294"/>
    </location>
</feature>
<dbReference type="CDD" id="cd12168">
    <property type="entry name" value="Mand_dh_like"/>
    <property type="match status" value="1"/>
</dbReference>
<dbReference type="InterPro" id="IPR050223">
    <property type="entry name" value="D-isomer_2-hydroxyacid_DH"/>
</dbReference>
<reference evidence="4 5" key="1">
    <citation type="submission" date="2023-04" db="EMBL/GenBank/DDBJ databases">
        <title>Genome of Basidiobolus ranarum AG-B5.</title>
        <authorList>
            <person name="Stajich J.E."/>
            <person name="Carter-House D."/>
            <person name="Gryganskyi A."/>
        </authorList>
    </citation>
    <scope>NUCLEOTIDE SEQUENCE [LARGE SCALE GENOMIC DNA]</scope>
    <source>
        <strain evidence="4 5">AG-B5</strain>
    </source>
</reference>
<dbReference type="Proteomes" id="UP001479436">
    <property type="component" value="Unassembled WGS sequence"/>
</dbReference>
<accession>A0ABR2VVY0</accession>
<dbReference type="SUPFAM" id="SSF52283">
    <property type="entry name" value="Formate/glycerate dehydrogenase catalytic domain-like"/>
    <property type="match status" value="1"/>
</dbReference>
<sequence length="332" mass="37047">MTIKPIVLVSGTLEHAPDLFEELSLEFEFKFHTEVNREEFIQNLKNSQYDGLYAILFIDFDIIERFDKELFSLLPPSLQLIAIGAAGYDNVDLQEASRRGIWVTNVPGGACDSTAEIALHLILSACRGTYYAEKLLRKGLWREGIRMGMDVKGKKLGILGMGKIGKAVASRALGFGVELYYHNRHPLSTAEETLYQAKYLALDEFLATIDILSINAPLNEANYHLINENSLKKMKDDIVIVNTGRGKIIDEQALVNGLKSGKIFAAGLDVFENEPSIHPYLTTCDRVTILPHIGWQTPGTFQGFEVAVLRVLQHTFSFGKPENPLNCIQSNT</sequence>
<evidence type="ECO:0000259" key="3">
    <source>
        <dbReference type="Pfam" id="PF02826"/>
    </source>
</evidence>
<keyword evidence="5" id="KW-1185">Reference proteome</keyword>
<name>A0ABR2VVY0_9FUNG</name>
<evidence type="ECO:0000313" key="4">
    <source>
        <dbReference type="EMBL" id="KAK9703584.1"/>
    </source>
</evidence>
<keyword evidence="2" id="KW-0560">Oxidoreductase</keyword>
<dbReference type="InterPro" id="IPR036291">
    <property type="entry name" value="NAD(P)-bd_dom_sf"/>
</dbReference>
<dbReference type="InterPro" id="IPR029752">
    <property type="entry name" value="D-isomer_DH_CS1"/>
</dbReference>
<organism evidence="4 5">
    <name type="scientific">Basidiobolus ranarum</name>
    <dbReference type="NCBI Taxonomy" id="34480"/>
    <lineage>
        <taxon>Eukaryota</taxon>
        <taxon>Fungi</taxon>
        <taxon>Fungi incertae sedis</taxon>
        <taxon>Zoopagomycota</taxon>
        <taxon>Entomophthoromycotina</taxon>
        <taxon>Basidiobolomycetes</taxon>
        <taxon>Basidiobolales</taxon>
        <taxon>Basidiobolaceae</taxon>
        <taxon>Basidiobolus</taxon>
    </lineage>
</organism>
<dbReference type="InterPro" id="IPR006140">
    <property type="entry name" value="D-isomer_DH_NAD-bd"/>
</dbReference>
<proteinExistence type="inferred from homology"/>
<evidence type="ECO:0000256" key="2">
    <source>
        <dbReference type="ARBA" id="ARBA00023002"/>
    </source>
</evidence>
<dbReference type="PANTHER" id="PTHR10996:SF257">
    <property type="entry name" value="GLYOXYLATE REDUCTASE 1"/>
    <property type="match status" value="1"/>
</dbReference>
<dbReference type="PROSITE" id="PS00671">
    <property type="entry name" value="D_2_HYDROXYACID_DH_3"/>
    <property type="match status" value="1"/>
</dbReference>
<comment type="caution">
    <text evidence="4">The sequence shown here is derived from an EMBL/GenBank/DDBJ whole genome shotgun (WGS) entry which is preliminary data.</text>
</comment>
<gene>
    <name evidence="4" type="ORF">K7432_010637</name>
</gene>
<dbReference type="EMBL" id="JASJQH010007623">
    <property type="protein sequence ID" value="KAK9703584.1"/>
    <property type="molecule type" value="Genomic_DNA"/>
</dbReference>
<evidence type="ECO:0000313" key="5">
    <source>
        <dbReference type="Proteomes" id="UP001479436"/>
    </source>
</evidence>
<protein>
    <recommendedName>
        <fullName evidence="3">D-isomer specific 2-hydroxyacid dehydrogenase NAD-binding domain-containing protein</fullName>
    </recommendedName>
</protein>
<dbReference type="Gene3D" id="3.40.50.720">
    <property type="entry name" value="NAD(P)-binding Rossmann-like Domain"/>
    <property type="match status" value="2"/>
</dbReference>